<dbReference type="GO" id="GO:0009055">
    <property type="term" value="F:electron transfer activity"/>
    <property type="evidence" value="ECO:0007669"/>
    <property type="project" value="InterPro"/>
</dbReference>
<dbReference type="OrthoDB" id="5520910at2"/>
<keyword evidence="3 6" id="KW-0479">Metal-binding</keyword>
<keyword evidence="2 7" id="KW-0349">Heme</keyword>
<dbReference type="InterPro" id="IPR002321">
    <property type="entry name" value="Cyt_c_II"/>
</dbReference>
<dbReference type="GO" id="GO:0005506">
    <property type="term" value="F:iron ion binding"/>
    <property type="evidence" value="ECO:0007669"/>
    <property type="project" value="InterPro"/>
</dbReference>
<evidence type="ECO:0000256" key="1">
    <source>
        <dbReference type="ARBA" id="ARBA00022448"/>
    </source>
</evidence>
<evidence type="ECO:0000313" key="8">
    <source>
        <dbReference type="EMBL" id="SFQ84447.1"/>
    </source>
</evidence>
<feature type="binding site" description="covalent" evidence="7">
    <location>
        <position position="143"/>
    </location>
    <ligand>
        <name>heme c</name>
        <dbReference type="ChEBI" id="CHEBI:61717"/>
    </ligand>
</feature>
<dbReference type="GO" id="GO:0022900">
    <property type="term" value="P:electron transport chain"/>
    <property type="evidence" value="ECO:0007669"/>
    <property type="project" value="InterPro"/>
</dbReference>
<protein>
    <submittedName>
        <fullName evidence="8">Cytochrome c556</fullName>
    </submittedName>
</protein>
<dbReference type="InterPro" id="IPR010980">
    <property type="entry name" value="Cyt_c/b562"/>
</dbReference>
<keyword evidence="5 6" id="KW-0408">Iron</keyword>
<evidence type="ECO:0000256" key="3">
    <source>
        <dbReference type="ARBA" id="ARBA00022723"/>
    </source>
</evidence>
<feature type="binding site" description="axial binding residue" evidence="6">
    <location>
        <position position="147"/>
    </location>
    <ligand>
        <name>heme c</name>
        <dbReference type="ChEBI" id="CHEBI:61717"/>
    </ligand>
    <ligandPart>
        <name>Fe</name>
        <dbReference type="ChEBI" id="CHEBI:18248"/>
    </ligandPart>
</feature>
<keyword evidence="4" id="KW-0249">Electron transport</keyword>
<keyword evidence="1" id="KW-0813">Transport</keyword>
<reference evidence="8 9" key="1">
    <citation type="submission" date="2016-10" db="EMBL/GenBank/DDBJ databases">
        <authorList>
            <person name="de Groot N.N."/>
        </authorList>
    </citation>
    <scope>NUCLEOTIDE SEQUENCE [LARGE SCALE GENOMIC DNA]</scope>
    <source>
        <strain evidence="8 9">JCM 18415</strain>
    </source>
</reference>
<dbReference type="PROSITE" id="PS51009">
    <property type="entry name" value="CYTCII"/>
    <property type="match status" value="1"/>
</dbReference>
<dbReference type="EMBL" id="FOYD01000006">
    <property type="protein sequence ID" value="SFQ84447.1"/>
    <property type="molecule type" value="Genomic_DNA"/>
</dbReference>
<feature type="binding site" description="covalent" evidence="7">
    <location>
        <position position="146"/>
    </location>
    <ligand>
        <name>heme c</name>
        <dbReference type="ChEBI" id="CHEBI:61717"/>
    </ligand>
</feature>
<dbReference type="GO" id="GO:0020037">
    <property type="term" value="F:heme binding"/>
    <property type="evidence" value="ECO:0007669"/>
    <property type="project" value="InterPro"/>
</dbReference>
<dbReference type="AlphaFoldDB" id="A0A1I6BUC1"/>
<dbReference type="PROSITE" id="PS51257">
    <property type="entry name" value="PROKAR_LIPOPROTEIN"/>
    <property type="match status" value="1"/>
</dbReference>
<dbReference type="InterPro" id="IPR012127">
    <property type="entry name" value="Cyt_c_prime"/>
</dbReference>
<dbReference type="STRING" id="1002526.SAMN05216578_106133"/>
<evidence type="ECO:0000256" key="5">
    <source>
        <dbReference type="ARBA" id="ARBA00023004"/>
    </source>
</evidence>
<evidence type="ECO:0000256" key="6">
    <source>
        <dbReference type="PIRSR" id="PIRSR000027-1"/>
    </source>
</evidence>
<dbReference type="SUPFAM" id="SSF47175">
    <property type="entry name" value="Cytochromes"/>
    <property type="match status" value="1"/>
</dbReference>
<accession>A0A1I6BUC1</accession>
<dbReference type="Gene3D" id="1.20.120.10">
    <property type="entry name" value="Cytochrome c/b562"/>
    <property type="match status" value="1"/>
</dbReference>
<evidence type="ECO:0000256" key="2">
    <source>
        <dbReference type="ARBA" id="ARBA00022617"/>
    </source>
</evidence>
<evidence type="ECO:0000256" key="4">
    <source>
        <dbReference type="ARBA" id="ARBA00022982"/>
    </source>
</evidence>
<proteinExistence type="predicted"/>
<sequence>MSVSLPRILLPAALGLALVGCGGPADPDSPEGKRQAVFKQFLQHSEPMGGMLSGRVPFDGEALAGHAEGLAELVEAPWDYFPEPGDSRQRNAALTDIWQQPDAWQQAIADYRQAVADLLVVTREGVDSPEQVAAPVAAVQQGCKGCHDGFRR</sequence>
<organism evidence="8 9">
    <name type="scientific">Halopseudomonas formosensis</name>
    <dbReference type="NCBI Taxonomy" id="1002526"/>
    <lineage>
        <taxon>Bacteria</taxon>
        <taxon>Pseudomonadati</taxon>
        <taxon>Pseudomonadota</taxon>
        <taxon>Gammaproteobacteria</taxon>
        <taxon>Pseudomonadales</taxon>
        <taxon>Pseudomonadaceae</taxon>
        <taxon>Halopseudomonas</taxon>
    </lineage>
</organism>
<evidence type="ECO:0000313" key="9">
    <source>
        <dbReference type="Proteomes" id="UP000242815"/>
    </source>
</evidence>
<dbReference type="RefSeq" id="WP_143084177.1">
    <property type="nucleotide sequence ID" value="NZ_FOYD01000006.1"/>
</dbReference>
<dbReference type="Pfam" id="PF01322">
    <property type="entry name" value="Cytochrom_C_2"/>
    <property type="match status" value="1"/>
</dbReference>
<dbReference type="PIRSF" id="PIRSF000027">
    <property type="entry name" value="Cytc_c_prime"/>
    <property type="match status" value="1"/>
</dbReference>
<name>A0A1I6BUC1_9GAMM</name>
<gene>
    <name evidence="8" type="ORF">SAMN05216578_106133</name>
</gene>
<dbReference type="GO" id="GO:0042597">
    <property type="term" value="C:periplasmic space"/>
    <property type="evidence" value="ECO:0007669"/>
    <property type="project" value="InterPro"/>
</dbReference>
<comment type="PTM">
    <text evidence="7">Binds 1 heme group per subunit.</text>
</comment>
<evidence type="ECO:0000256" key="7">
    <source>
        <dbReference type="PIRSR" id="PIRSR000027-2"/>
    </source>
</evidence>
<dbReference type="Proteomes" id="UP000242815">
    <property type="component" value="Unassembled WGS sequence"/>
</dbReference>